<comment type="catalytic activity">
    <reaction evidence="8">
        <text>L-histidyl-[protein] + UTP = N(tele)-(5'-uridylyl)-L-histidyl-[protein] + diphosphate</text>
        <dbReference type="Rhea" id="RHEA:83891"/>
        <dbReference type="Rhea" id="RHEA-COMP:9745"/>
        <dbReference type="Rhea" id="RHEA-COMP:20239"/>
        <dbReference type="ChEBI" id="CHEBI:29979"/>
        <dbReference type="ChEBI" id="CHEBI:33019"/>
        <dbReference type="ChEBI" id="CHEBI:46398"/>
        <dbReference type="ChEBI" id="CHEBI:233474"/>
    </reaction>
</comment>
<feature type="binding site" evidence="8">
    <location>
        <position position="107"/>
    </location>
    <ligand>
        <name>ATP</name>
        <dbReference type="ChEBI" id="CHEBI:30616"/>
    </ligand>
</feature>
<feature type="binding site" evidence="8">
    <location>
        <position position="256"/>
    </location>
    <ligand>
        <name>ATP</name>
        <dbReference type="ChEBI" id="CHEBI:30616"/>
    </ligand>
</feature>
<feature type="binding site" evidence="8">
    <location>
        <position position="92"/>
    </location>
    <ligand>
        <name>ATP</name>
        <dbReference type="ChEBI" id="CHEBI:30616"/>
    </ligand>
</feature>
<feature type="binding site" evidence="8">
    <location>
        <position position="170"/>
    </location>
    <ligand>
        <name>ATP</name>
        <dbReference type="ChEBI" id="CHEBI:30616"/>
    </ligand>
</feature>
<feature type="binding site" evidence="8">
    <location>
        <position position="119"/>
    </location>
    <ligand>
        <name>ATP</name>
        <dbReference type="ChEBI" id="CHEBI:30616"/>
    </ligand>
</feature>
<comment type="similarity">
    <text evidence="1 8">Belongs to the SELO family.</text>
</comment>
<keyword evidence="4 8" id="KW-0479">Metal-binding</keyword>
<evidence type="ECO:0000256" key="1">
    <source>
        <dbReference type="ARBA" id="ARBA00009747"/>
    </source>
</evidence>
<evidence type="ECO:0000256" key="2">
    <source>
        <dbReference type="ARBA" id="ARBA00022679"/>
    </source>
</evidence>
<evidence type="ECO:0000256" key="6">
    <source>
        <dbReference type="ARBA" id="ARBA00022840"/>
    </source>
</evidence>
<gene>
    <name evidence="8" type="primary">ydiU</name>
    <name evidence="8" type="synonym">selO</name>
    <name evidence="9" type="ORF">YH65_03720</name>
</gene>
<dbReference type="EMBL" id="CP011308">
    <property type="protein sequence ID" value="AKF24596.1"/>
    <property type="molecule type" value="Genomic_DNA"/>
</dbReference>
<dbReference type="OrthoDB" id="9776281at2"/>
<comment type="function">
    <text evidence="8">Nucleotidyltransferase involved in the post-translational modification of proteins. It can catalyze the addition of adenosine monophosphate (AMP) or uridine monophosphate (UMP) to a protein, resulting in modifications known as AMPylation and UMPylation.</text>
</comment>
<evidence type="ECO:0000256" key="8">
    <source>
        <dbReference type="HAMAP-Rule" id="MF_00692"/>
    </source>
</evidence>
<evidence type="ECO:0000256" key="5">
    <source>
        <dbReference type="ARBA" id="ARBA00022741"/>
    </source>
</evidence>
<feature type="binding site" evidence="8">
    <location>
        <position position="247"/>
    </location>
    <ligand>
        <name>Mg(2+)</name>
        <dbReference type="ChEBI" id="CHEBI:18420"/>
    </ligand>
</feature>
<reference evidence="9 10" key="1">
    <citation type="submission" date="2015-04" db="EMBL/GenBank/DDBJ databases">
        <title>Complete genome sequence of Sulfurovum lithotrophicum ATCC BAA-797T.</title>
        <authorList>
            <person name="Ahn J."/>
            <person name="Park G."/>
            <person name="Jeon W."/>
            <person name="Jang Y."/>
            <person name="Jang M."/>
            <person name="Lee H."/>
            <person name="Lee H."/>
        </authorList>
    </citation>
    <scope>NUCLEOTIDE SEQUENCE [LARGE SCALE GENOMIC DNA]</scope>
    <source>
        <strain evidence="10">ATCC BAA-797 / 42BKT</strain>
    </source>
</reference>
<dbReference type="HAMAP" id="MF_00692">
    <property type="entry name" value="SelO"/>
    <property type="match status" value="1"/>
</dbReference>
<proteinExistence type="inferred from homology"/>
<evidence type="ECO:0000313" key="9">
    <source>
        <dbReference type="EMBL" id="AKF24596.1"/>
    </source>
</evidence>
<comment type="catalytic activity">
    <reaction evidence="8">
        <text>L-seryl-[protein] + ATP = 3-O-(5'-adenylyl)-L-seryl-[protein] + diphosphate</text>
        <dbReference type="Rhea" id="RHEA:58120"/>
        <dbReference type="Rhea" id="RHEA-COMP:9863"/>
        <dbReference type="Rhea" id="RHEA-COMP:15073"/>
        <dbReference type="ChEBI" id="CHEBI:29999"/>
        <dbReference type="ChEBI" id="CHEBI:30616"/>
        <dbReference type="ChEBI" id="CHEBI:33019"/>
        <dbReference type="ChEBI" id="CHEBI:142516"/>
        <dbReference type="EC" id="2.7.7.108"/>
    </reaction>
</comment>
<comment type="cofactor">
    <cofactor evidence="8">
        <name>Mg(2+)</name>
        <dbReference type="ChEBI" id="CHEBI:18420"/>
    </cofactor>
    <cofactor evidence="8">
        <name>Mn(2+)</name>
        <dbReference type="ChEBI" id="CHEBI:29035"/>
    </cofactor>
</comment>
<dbReference type="EC" id="2.7.7.-" evidence="8"/>
<dbReference type="KEGG" id="slh:YH65_03720"/>
<dbReference type="Pfam" id="PF02696">
    <property type="entry name" value="SelO"/>
    <property type="match status" value="1"/>
</dbReference>
<feature type="binding site" evidence="8">
    <location>
        <position position="89"/>
    </location>
    <ligand>
        <name>ATP</name>
        <dbReference type="ChEBI" id="CHEBI:30616"/>
    </ligand>
</feature>
<dbReference type="GO" id="GO:0005524">
    <property type="term" value="F:ATP binding"/>
    <property type="evidence" value="ECO:0007669"/>
    <property type="project" value="UniProtKB-UniRule"/>
</dbReference>
<name>A0A7U4RQC2_9BACT</name>
<sequence length="478" mass="54362">MKLNELKLTNPYLKLSAECYDRVKPAPLTKPFLIHANEAVAEMLGIDKEELYTEEFVDFVNGAYQPEGSDTFAMCYAGHQFGFYVDRLGDGRAINIGTLNGLHMQLKGAGQTKYSRSGDGRAVLRSSIREYLMSEAMHGLGIETTRALALIGSEHSVFRQEWEKGAIVLRVSPSWVRFGTFEYFAHKKKLKELEALTDYAIAESYPHLIDVENAYASFFGEVVKRTARLMAEWQAVGFNHGVMNTDNMSIAGLTIDYGPYAFLDDYDAGYICNHTDQYGRYSFGNQPSIGEWNLRALMAALSPLIHTEKMEESMAGYWKIYKAHYTELMCRKMGFDEVIEGDLALIQHMLGTLQGLHIDYTLFFRTLSRYDGDRAAILKLGLYHQPMHDWLDDYDARLAQNSSTQEEREGKMLMSNPKYVLKNYMLQGAIDAAVEGTYALIDDLFRIARNPFDEHPEYERWAGVTPEVYKNNKLSCSS</sequence>
<organism evidence="9 10">
    <name type="scientific">Sulfurovum lithotrophicum</name>
    <dbReference type="NCBI Taxonomy" id="206403"/>
    <lineage>
        <taxon>Bacteria</taxon>
        <taxon>Pseudomonadati</taxon>
        <taxon>Campylobacterota</taxon>
        <taxon>Epsilonproteobacteria</taxon>
        <taxon>Campylobacterales</taxon>
        <taxon>Sulfurovaceae</taxon>
        <taxon>Sulfurovum</taxon>
    </lineage>
</organism>
<keyword evidence="8" id="KW-0464">Manganese</keyword>
<feature type="binding site" evidence="8">
    <location>
        <position position="120"/>
    </location>
    <ligand>
        <name>ATP</name>
        <dbReference type="ChEBI" id="CHEBI:30616"/>
    </ligand>
</feature>
<dbReference type="PANTHER" id="PTHR32057:SF14">
    <property type="entry name" value="PROTEIN ADENYLYLTRANSFERASE SELO, MITOCHONDRIAL"/>
    <property type="match status" value="1"/>
</dbReference>
<dbReference type="RefSeq" id="WP_046550689.1">
    <property type="nucleotide sequence ID" value="NZ_CP011308.1"/>
</dbReference>
<keyword evidence="7 8" id="KW-0460">Magnesium</keyword>
<evidence type="ECO:0000313" key="10">
    <source>
        <dbReference type="Proteomes" id="UP000034444"/>
    </source>
</evidence>
<dbReference type="GO" id="GO:0000287">
    <property type="term" value="F:magnesium ion binding"/>
    <property type="evidence" value="ECO:0007669"/>
    <property type="project" value="UniProtKB-UniRule"/>
</dbReference>
<comment type="catalytic activity">
    <reaction evidence="8">
        <text>L-threonyl-[protein] + ATP = 3-O-(5'-adenylyl)-L-threonyl-[protein] + diphosphate</text>
        <dbReference type="Rhea" id="RHEA:54292"/>
        <dbReference type="Rhea" id="RHEA-COMP:11060"/>
        <dbReference type="Rhea" id="RHEA-COMP:13847"/>
        <dbReference type="ChEBI" id="CHEBI:30013"/>
        <dbReference type="ChEBI" id="CHEBI:30616"/>
        <dbReference type="ChEBI" id="CHEBI:33019"/>
        <dbReference type="ChEBI" id="CHEBI:138113"/>
        <dbReference type="EC" id="2.7.7.108"/>
    </reaction>
</comment>
<dbReference type="InterPro" id="IPR003846">
    <property type="entry name" value="SelO"/>
</dbReference>
<dbReference type="PANTHER" id="PTHR32057">
    <property type="entry name" value="PROTEIN ADENYLYLTRANSFERASE SELO, MITOCHONDRIAL"/>
    <property type="match status" value="1"/>
</dbReference>
<keyword evidence="3 8" id="KW-0548">Nucleotidyltransferase</keyword>
<keyword evidence="6 8" id="KW-0067">ATP-binding</keyword>
<feature type="binding site" evidence="8">
    <location>
        <position position="91"/>
    </location>
    <ligand>
        <name>ATP</name>
        <dbReference type="ChEBI" id="CHEBI:30616"/>
    </ligand>
</feature>
<dbReference type="EC" id="2.7.7.108" evidence="8"/>
<keyword evidence="2 8" id="KW-0808">Transferase</keyword>
<dbReference type="GO" id="GO:0070733">
    <property type="term" value="F:AMPylase activity"/>
    <property type="evidence" value="ECO:0007669"/>
    <property type="project" value="UniProtKB-EC"/>
</dbReference>
<comment type="catalytic activity">
    <reaction evidence="8">
        <text>L-seryl-[protein] + UTP = O-(5'-uridylyl)-L-seryl-[protein] + diphosphate</text>
        <dbReference type="Rhea" id="RHEA:64604"/>
        <dbReference type="Rhea" id="RHEA-COMP:9863"/>
        <dbReference type="Rhea" id="RHEA-COMP:16635"/>
        <dbReference type="ChEBI" id="CHEBI:29999"/>
        <dbReference type="ChEBI" id="CHEBI:33019"/>
        <dbReference type="ChEBI" id="CHEBI:46398"/>
        <dbReference type="ChEBI" id="CHEBI:156051"/>
    </reaction>
</comment>
<dbReference type="AlphaFoldDB" id="A0A7U4RQC2"/>
<dbReference type="GO" id="GO:0030145">
    <property type="term" value="F:manganese ion binding"/>
    <property type="evidence" value="ECO:0007669"/>
    <property type="project" value="UniProtKB-UniRule"/>
</dbReference>
<keyword evidence="10" id="KW-1185">Reference proteome</keyword>
<dbReference type="NCBIfam" id="NF000658">
    <property type="entry name" value="PRK00029.1"/>
    <property type="match status" value="1"/>
</dbReference>
<accession>A0A7U4RQC2</accession>
<dbReference type="Proteomes" id="UP000034444">
    <property type="component" value="Chromosome"/>
</dbReference>
<keyword evidence="5 8" id="KW-0547">Nucleotide-binding</keyword>
<comment type="catalytic activity">
    <reaction evidence="8">
        <text>L-tyrosyl-[protein] + UTP = O-(5'-uridylyl)-L-tyrosyl-[protein] + diphosphate</text>
        <dbReference type="Rhea" id="RHEA:83887"/>
        <dbReference type="Rhea" id="RHEA-COMP:10136"/>
        <dbReference type="Rhea" id="RHEA-COMP:20238"/>
        <dbReference type="ChEBI" id="CHEBI:33019"/>
        <dbReference type="ChEBI" id="CHEBI:46398"/>
        <dbReference type="ChEBI" id="CHEBI:46858"/>
        <dbReference type="ChEBI" id="CHEBI:90602"/>
    </reaction>
</comment>
<evidence type="ECO:0000256" key="3">
    <source>
        <dbReference type="ARBA" id="ARBA00022695"/>
    </source>
</evidence>
<feature type="binding site" evidence="8">
    <location>
        <position position="256"/>
    </location>
    <ligand>
        <name>Mg(2+)</name>
        <dbReference type="ChEBI" id="CHEBI:18420"/>
    </ligand>
</feature>
<reference evidence="10" key="2">
    <citation type="journal article" date="2017" name="Stand. Genomic Sci.">
        <title>Complete genome sequence of the sulfur-oxidizing chemolithoautotrophic Sulfurovum lithotrophicum 42BKTT.</title>
        <authorList>
            <person name="Jeon W."/>
            <person name="Priscilla L."/>
            <person name="Park G."/>
            <person name="Lee H."/>
            <person name="Lee N."/>
            <person name="Lee D."/>
            <person name="Kwon H."/>
            <person name="Ahn I."/>
            <person name="Lee C."/>
            <person name="Lee H."/>
            <person name="Ahn J."/>
        </authorList>
    </citation>
    <scope>NUCLEOTIDE SEQUENCE [LARGE SCALE GENOMIC DNA]</scope>
    <source>
        <strain evidence="10">ATCC BAA-797 / 42BKT</strain>
    </source>
</reference>
<evidence type="ECO:0000256" key="4">
    <source>
        <dbReference type="ARBA" id="ARBA00022723"/>
    </source>
</evidence>
<evidence type="ECO:0000256" key="7">
    <source>
        <dbReference type="ARBA" id="ARBA00022842"/>
    </source>
</evidence>
<protein>
    <recommendedName>
        <fullName evidence="8">Protein nucleotidyltransferase YdiU</fullName>
        <ecNumber evidence="8">2.7.7.-</ecNumber>
    </recommendedName>
    <alternativeName>
        <fullName evidence="8">Protein adenylyltransferase YdiU</fullName>
        <ecNumber evidence="8">2.7.7.108</ecNumber>
    </alternativeName>
    <alternativeName>
        <fullName evidence="8">Protein uridylyltransferase YdiU</fullName>
        <ecNumber evidence="8">2.7.7.-</ecNumber>
    </alternativeName>
</protein>
<feature type="binding site" evidence="8">
    <location>
        <position position="177"/>
    </location>
    <ligand>
        <name>ATP</name>
        <dbReference type="ChEBI" id="CHEBI:30616"/>
    </ligand>
</feature>
<feature type="active site" description="Proton acceptor" evidence="8">
    <location>
        <position position="246"/>
    </location>
</feature>
<comment type="catalytic activity">
    <reaction evidence="8">
        <text>L-tyrosyl-[protein] + ATP = O-(5'-adenylyl)-L-tyrosyl-[protein] + diphosphate</text>
        <dbReference type="Rhea" id="RHEA:54288"/>
        <dbReference type="Rhea" id="RHEA-COMP:10136"/>
        <dbReference type="Rhea" id="RHEA-COMP:13846"/>
        <dbReference type="ChEBI" id="CHEBI:30616"/>
        <dbReference type="ChEBI" id="CHEBI:33019"/>
        <dbReference type="ChEBI" id="CHEBI:46858"/>
        <dbReference type="ChEBI" id="CHEBI:83624"/>
        <dbReference type="EC" id="2.7.7.108"/>
    </reaction>
</comment>